<dbReference type="SUPFAM" id="SSF88946">
    <property type="entry name" value="Sigma2 domain of RNA polymerase sigma factors"/>
    <property type="match status" value="1"/>
</dbReference>
<dbReference type="GO" id="GO:0006950">
    <property type="term" value="P:response to stress"/>
    <property type="evidence" value="ECO:0007669"/>
    <property type="project" value="UniProtKB-ARBA"/>
</dbReference>
<evidence type="ECO:0000259" key="12">
    <source>
        <dbReference type="Pfam" id="PF13490"/>
    </source>
</evidence>
<proteinExistence type="inferred from homology"/>
<evidence type="ECO:0000256" key="8">
    <source>
        <dbReference type="SAM" id="Phobius"/>
    </source>
</evidence>
<name>A0A7I9XKQ1_9MYCO</name>
<evidence type="ECO:0000259" key="10">
    <source>
        <dbReference type="Pfam" id="PF08281"/>
    </source>
</evidence>
<dbReference type="InterPro" id="IPR027383">
    <property type="entry name" value="Znf_put"/>
</dbReference>
<dbReference type="Pfam" id="PF13490">
    <property type="entry name" value="zf-HC2"/>
    <property type="match status" value="1"/>
</dbReference>
<dbReference type="InterPro" id="IPR014284">
    <property type="entry name" value="RNA_pol_sigma-70_dom"/>
</dbReference>
<keyword evidence="8" id="KW-0472">Membrane</keyword>
<dbReference type="Gene3D" id="1.10.10.10">
    <property type="entry name" value="Winged helix-like DNA-binding domain superfamily/Winged helix DNA-binding domain"/>
    <property type="match status" value="1"/>
</dbReference>
<sequence length="468" mass="48873">MSDYGGMRCDVVRETLSALLDGEQQELNAQQVDAHLASCRGCRRWLVGAAAQARRLTTIETGADAVAGPDLAAQILAAAGVTSVTGRVGSGGWTRWGYRRLALIAVGVLQVGMALAQIAGVDFGMVSAHGHGAATGAHLLHESTAWLLALGGAMIAAGVWPGVAAGVAAIAGVFALALSGYVAIDAYHGQVTMARIASHLPVLIGLLFALLVARHRAGGAGPRTQDDAAADALPPSGTGHSGQRRGRRHLRSVNGPNGPTTMRRRSGITAGLGWLFMAGADRVAVDADGADDAVTALALAAAAGDARALEAFIKATQHDVWRFVAYLFDGGNADDLTQETFLRAIGAIPRFSGRSSARTWLLAIARRVVADHIRYLRSRPRTAPGADPELLLNRERPSRGFEDVVEVGTLIAGLSDDQREALLLTQLFGLSYRDAAAVCGCPVGTIRSRVARARDALLADPERDELTG</sequence>
<feature type="domain" description="RNA polymerase sigma-70 region 2" evidence="9">
    <location>
        <begin position="313"/>
        <end position="377"/>
    </location>
</feature>
<evidence type="ECO:0000259" key="11">
    <source>
        <dbReference type="Pfam" id="PF10039"/>
    </source>
</evidence>
<dbReference type="InterPro" id="IPR000838">
    <property type="entry name" value="RNA_pol_sigma70_ECF_CS"/>
</dbReference>
<dbReference type="PROSITE" id="PS01063">
    <property type="entry name" value="SIGMA70_ECF"/>
    <property type="match status" value="1"/>
</dbReference>
<evidence type="ECO:0000256" key="2">
    <source>
        <dbReference type="ARBA" id="ARBA00023015"/>
    </source>
</evidence>
<feature type="domain" description="DUF2275" evidence="11">
    <location>
        <begin position="68"/>
        <end position="219"/>
    </location>
</feature>
<evidence type="ECO:0000313" key="13">
    <source>
        <dbReference type="EMBL" id="GFG70563.1"/>
    </source>
</evidence>
<dbReference type="PANTHER" id="PTHR43133">
    <property type="entry name" value="RNA POLYMERASE ECF-TYPE SIGMA FACTO"/>
    <property type="match status" value="1"/>
</dbReference>
<evidence type="ECO:0000256" key="7">
    <source>
        <dbReference type="SAM" id="MobiDB-lite"/>
    </source>
</evidence>
<comment type="similarity">
    <text evidence="1 6">Belongs to the sigma-70 factor family. ECF subfamily.</text>
</comment>
<evidence type="ECO:0000313" key="14">
    <source>
        <dbReference type="Proteomes" id="UP000465263"/>
    </source>
</evidence>
<dbReference type="CDD" id="cd06171">
    <property type="entry name" value="Sigma70_r4"/>
    <property type="match status" value="1"/>
</dbReference>
<dbReference type="Pfam" id="PF04542">
    <property type="entry name" value="Sigma70_r2"/>
    <property type="match status" value="1"/>
</dbReference>
<dbReference type="GO" id="GO:0016987">
    <property type="term" value="F:sigma factor activity"/>
    <property type="evidence" value="ECO:0007669"/>
    <property type="project" value="UniProtKB-KW"/>
</dbReference>
<evidence type="ECO:0000256" key="1">
    <source>
        <dbReference type="ARBA" id="ARBA00010641"/>
    </source>
</evidence>
<evidence type="ECO:0000256" key="3">
    <source>
        <dbReference type="ARBA" id="ARBA00023082"/>
    </source>
</evidence>
<feature type="compositionally biased region" description="Basic residues" evidence="7">
    <location>
        <begin position="242"/>
        <end position="251"/>
    </location>
</feature>
<protein>
    <recommendedName>
        <fullName evidence="6">RNA polymerase sigma factor</fullName>
    </recommendedName>
</protein>
<feature type="domain" description="RNA polymerase sigma factor 70 region 4 type 2" evidence="10">
    <location>
        <begin position="406"/>
        <end position="457"/>
    </location>
</feature>
<feature type="domain" description="Putative zinc-finger" evidence="12">
    <location>
        <begin position="9"/>
        <end position="43"/>
    </location>
</feature>
<dbReference type="GO" id="GO:0006352">
    <property type="term" value="P:DNA-templated transcription initiation"/>
    <property type="evidence" value="ECO:0007669"/>
    <property type="project" value="InterPro"/>
</dbReference>
<dbReference type="Proteomes" id="UP000465263">
    <property type="component" value="Unassembled WGS sequence"/>
</dbReference>
<dbReference type="PANTHER" id="PTHR43133:SF61">
    <property type="entry name" value="ECF RNA POLYMERASE SIGMA FACTOR SIGC"/>
    <property type="match status" value="1"/>
</dbReference>
<dbReference type="AlphaFoldDB" id="A0A7I9XKQ1"/>
<dbReference type="InterPro" id="IPR018734">
    <property type="entry name" value="DUF2275"/>
</dbReference>
<keyword evidence="2 6" id="KW-0805">Transcription regulation</keyword>
<dbReference type="SUPFAM" id="SSF88659">
    <property type="entry name" value="Sigma3 and sigma4 domains of RNA polymerase sigma factors"/>
    <property type="match status" value="1"/>
</dbReference>
<dbReference type="NCBIfam" id="NF007231">
    <property type="entry name" value="PRK09649.1"/>
    <property type="match status" value="1"/>
</dbReference>
<keyword evidence="4 6" id="KW-0238">DNA-binding</keyword>
<keyword evidence="5 6" id="KW-0804">Transcription</keyword>
<dbReference type="EMBL" id="BLKV01000001">
    <property type="protein sequence ID" value="GFG70563.1"/>
    <property type="molecule type" value="Genomic_DNA"/>
</dbReference>
<reference evidence="13 14" key="1">
    <citation type="journal article" date="2019" name="Emerg. Microbes Infect.">
        <title>Comprehensive subspecies identification of 175 nontuberculous mycobacteria species based on 7547 genomic profiles.</title>
        <authorList>
            <person name="Matsumoto Y."/>
            <person name="Kinjo T."/>
            <person name="Motooka D."/>
            <person name="Nabeya D."/>
            <person name="Jung N."/>
            <person name="Uechi K."/>
            <person name="Horii T."/>
            <person name="Iida T."/>
            <person name="Fujita J."/>
            <person name="Nakamura S."/>
        </authorList>
    </citation>
    <scope>NUCLEOTIDE SEQUENCE [LARGE SCALE GENOMIC DNA]</scope>
    <source>
        <strain evidence="13 14">JCM 16017</strain>
    </source>
</reference>
<accession>A0A7I9XKQ1</accession>
<dbReference type="InterPro" id="IPR013249">
    <property type="entry name" value="RNA_pol_sigma70_r4_t2"/>
</dbReference>
<keyword evidence="8" id="KW-0812">Transmembrane</keyword>
<dbReference type="Pfam" id="PF08281">
    <property type="entry name" value="Sigma70_r4_2"/>
    <property type="match status" value="1"/>
</dbReference>
<feature type="transmembrane region" description="Helical" evidence="8">
    <location>
        <begin position="167"/>
        <end position="184"/>
    </location>
</feature>
<dbReference type="Pfam" id="PF10039">
    <property type="entry name" value="DUF2275"/>
    <property type="match status" value="1"/>
</dbReference>
<evidence type="ECO:0000256" key="5">
    <source>
        <dbReference type="ARBA" id="ARBA00023163"/>
    </source>
</evidence>
<feature type="transmembrane region" description="Helical" evidence="8">
    <location>
        <begin position="196"/>
        <end position="213"/>
    </location>
</feature>
<dbReference type="InterPro" id="IPR013325">
    <property type="entry name" value="RNA_pol_sigma_r2"/>
</dbReference>
<dbReference type="InterPro" id="IPR039425">
    <property type="entry name" value="RNA_pol_sigma-70-like"/>
</dbReference>
<gene>
    <name evidence="13" type="ORF">MSEN_22830</name>
</gene>
<feature type="transmembrane region" description="Helical" evidence="8">
    <location>
        <begin position="101"/>
        <end position="123"/>
    </location>
</feature>
<dbReference type="GO" id="GO:0003677">
    <property type="term" value="F:DNA binding"/>
    <property type="evidence" value="ECO:0007669"/>
    <property type="project" value="UniProtKB-KW"/>
</dbReference>
<feature type="region of interest" description="Disordered" evidence="7">
    <location>
        <begin position="222"/>
        <end position="262"/>
    </location>
</feature>
<evidence type="ECO:0000256" key="6">
    <source>
        <dbReference type="RuleBase" id="RU000716"/>
    </source>
</evidence>
<keyword evidence="8" id="KW-1133">Transmembrane helix</keyword>
<dbReference type="InterPro" id="IPR013324">
    <property type="entry name" value="RNA_pol_sigma_r3/r4-like"/>
</dbReference>
<dbReference type="Gene3D" id="1.10.1740.10">
    <property type="match status" value="1"/>
</dbReference>
<dbReference type="InterPro" id="IPR007627">
    <property type="entry name" value="RNA_pol_sigma70_r2"/>
</dbReference>
<organism evidence="13 14">
    <name type="scientific">Mycolicibacter senuensis</name>
    <dbReference type="NCBI Taxonomy" id="386913"/>
    <lineage>
        <taxon>Bacteria</taxon>
        <taxon>Bacillati</taxon>
        <taxon>Actinomycetota</taxon>
        <taxon>Actinomycetes</taxon>
        <taxon>Mycobacteriales</taxon>
        <taxon>Mycobacteriaceae</taxon>
        <taxon>Mycolicibacter</taxon>
    </lineage>
</organism>
<dbReference type="InterPro" id="IPR036388">
    <property type="entry name" value="WH-like_DNA-bd_sf"/>
</dbReference>
<comment type="caution">
    <text evidence="13">The sequence shown here is derived from an EMBL/GenBank/DDBJ whole genome shotgun (WGS) entry which is preliminary data.</text>
</comment>
<evidence type="ECO:0000256" key="4">
    <source>
        <dbReference type="ARBA" id="ARBA00023125"/>
    </source>
</evidence>
<evidence type="ECO:0000259" key="9">
    <source>
        <dbReference type="Pfam" id="PF04542"/>
    </source>
</evidence>
<keyword evidence="3 6" id="KW-0731">Sigma factor</keyword>
<keyword evidence="14" id="KW-1185">Reference proteome</keyword>
<dbReference type="NCBIfam" id="TIGR02937">
    <property type="entry name" value="sigma70-ECF"/>
    <property type="match status" value="1"/>
</dbReference>